<dbReference type="OrthoDB" id="1707507at2"/>
<proteinExistence type="predicted"/>
<keyword evidence="1" id="KW-0812">Transmembrane</keyword>
<feature type="transmembrane region" description="Helical" evidence="1">
    <location>
        <begin position="104"/>
        <end position="130"/>
    </location>
</feature>
<feature type="transmembrane region" description="Helical" evidence="1">
    <location>
        <begin position="64"/>
        <end position="83"/>
    </location>
</feature>
<gene>
    <name evidence="2" type="ORF">CLPU_10c00180</name>
</gene>
<protein>
    <recommendedName>
        <fullName evidence="4">ABC-2 family transporter protein</fullName>
    </recommendedName>
</protein>
<evidence type="ECO:0000256" key="1">
    <source>
        <dbReference type="SAM" id="Phobius"/>
    </source>
</evidence>
<evidence type="ECO:0008006" key="4">
    <source>
        <dbReference type="Google" id="ProtNLM"/>
    </source>
</evidence>
<evidence type="ECO:0000313" key="3">
    <source>
        <dbReference type="Proteomes" id="UP000037267"/>
    </source>
</evidence>
<feature type="transmembrane region" description="Helical" evidence="1">
    <location>
        <begin position="20"/>
        <end position="44"/>
    </location>
</feature>
<feature type="transmembrane region" description="Helical" evidence="1">
    <location>
        <begin position="150"/>
        <end position="170"/>
    </location>
</feature>
<feature type="transmembrane region" description="Helical" evidence="1">
    <location>
        <begin position="182"/>
        <end position="202"/>
    </location>
</feature>
<dbReference type="EMBL" id="LGSS01000010">
    <property type="protein sequence ID" value="KNF07964.1"/>
    <property type="molecule type" value="Genomic_DNA"/>
</dbReference>
<keyword evidence="1" id="KW-1133">Transmembrane helix</keyword>
<dbReference type="STRING" id="1503.CLPU_10c00180"/>
<dbReference type="AlphaFoldDB" id="A0A0L0W8W1"/>
<feature type="transmembrane region" description="Helical" evidence="1">
    <location>
        <begin position="208"/>
        <end position="232"/>
    </location>
</feature>
<keyword evidence="3" id="KW-1185">Reference proteome</keyword>
<keyword evidence="1" id="KW-0472">Membrane</keyword>
<comment type="caution">
    <text evidence="2">The sequence shown here is derived from an EMBL/GenBank/DDBJ whole genome shotgun (WGS) entry which is preliminary data.</text>
</comment>
<organism evidence="2 3">
    <name type="scientific">Gottschalkia purinilytica</name>
    <name type="common">Clostridium purinilyticum</name>
    <dbReference type="NCBI Taxonomy" id="1503"/>
    <lineage>
        <taxon>Bacteria</taxon>
        <taxon>Bacillati</taxon>
        <taxon>Bacillota</taxon>
        <taxon>Tissierellia</taxon>
        <taxon>Tissierellales</taxon>
        <taxon>Gottschalkiaceae</taxon>
        <taxon>Gottschalkia</taxon>
    </lineage>
</organism>
<evidence type="ECO:0000313" key="2">
    <source>
        <dbReference type="EMBL" id="KNF07964.1"/>
    </source>
</evidence>
<reference evidence="3" key="1">
    <citation type="submission" date="2015-07" db="EMBL/GenBank/DDBJ databases">
        <title>Draft genome sequence of the purine-degrading Gottschalkia purinilyticum DSM 1384 (formerly Clostridium purinilyticum).</title>
        <authorList>
            <person name="Poehlein A."/>
            <person name="Schiel-Bengelsdorf B."/>
            <person name="Bengelsdorf F.R."/>
            <person name="Daniel R."/>
            <person name="Duerre P."/>
        </authorList>
    </citation>
    <scope>NUCLEOTIDE SEQUENCE [LARGE SCALE GENOMIC DNA]</scope>
    <source>
        <strain evidence="3">DSM 1384</strain>
    </source>
</reference>
<dbReference type="Proteomes" id="UP000037267">
    <property type="component" value="Unassembled WGS sequence"/>
</dbReference>
<name>A0A0L0W8W1_GOTPU</name>
<dbReference type="RefSeq" id="WP_050355616.1">
    <property type="nucleotide sequence ID" value="NZ_LGSS01000010.1"/>
</dbReference>
<accession>A0A0L0W8W1</accession>
<sequence>MESLKKQLKFHYLYNKKAFLIFWGIVIAFNIFGIIYNSFIRVMVNGGTIHIGIGLNSGGKISNVGGNYIPIIIYIIVTSIMMYSEAFKALIGFSSTRKDSYKGIVAFHVVLSLAMTIVQVVLLNIESIIIPLLGLNKTYLSFNEYFPGGIYLFLITFAIFLASCGVLNLISGLSYRFGKRVWIYAAVIVIFAPVVLMERIILPIYNMFLINNLFTIFLFLISISVICFYLGWISIRKCDLKK</sequence>